<evidence type="ECO:0000256" key="2">
    <source>
        <dbReference type="ARBA" id="ARBA00001946"/>
    </source>
</evidence>
<evidence type="ECO:0000313" key="9">
    <source>
        <dbReference type="Proteomes" id="UP001164965"/>
    </source>
</evidence>
<comment type="cofactor">
    <cofactor evidence="1">
        <name>Mn(2+)</name>
        <dbReference type="ChEBI" id="CHEBI:29035"/>
    </cofactor>
</comment>
<evidence type="ECO:0000256" key="1">
    <source>
        <dbReference type="ARBA" id="ARBA00001936"/>
    </source>
</evidence>
<evidence type="ECO:0000256" key="5">
    <source>
        <dbReference type="ARBA" id="ARBA00022842"/>
    </source>
</evidence>
<dbReference type="PANTHER" id="PTHR12992:SF11">
    <property type="entry name" value="MITOCHONDRIAL COENZYME A DIPHOSPHATASE NUDT8"/>
    <property type="match status" value="1"/>
</dbReference>
<sequence>MAEEVGRAGVPELTRTPVAPEDARAAAVLMLLAGTGFDDGDVLLLERAATLRSHSGQVAFPGGAVDPGDDGPVGAALREAQEETGLDPAGVDPLVVLPELFLPPSGFRVRPVLAHWREPSPVEAVDLAESARVARVGLRELVDPANRFRVRHSSGFVGPAFSVDGLLVWGFTGGLVASLLRMAGWDQPWDTRDVRDLDAAVASARGSVDR</sequence>
<dbReference type="InterPro" id="IPR045121">
    <property type="entry name" value="CoAse"/>
</dbReference>
<dbReference type="CDD" id="cd03426">
    <property type="entry name" value="NUDIX_CoAse_Nudt7"/>
    <property type="match status" value="1"/>
</dbReference>
<dbReference type="PANTHER" id="PTHR12992">
    <property type="entry name" value="NUDIX HYDROLASE"/>
    <property type="match status" value="1"/>
</dbReference>
<evidence type="ECO:0000256" key="4">
    <source>
        <dbReference type="ARBA" id="ARBA00022801"/>
    </source>
</evidence>
<dbReference type="InterPro" id="IPR000086">
    <property type="entry name" value="NUDIX_hydrolase_dom"/>
</dbReference>
<feature type="domain" description="Nudix hydrolase" evidence="7">
    <location>
        <begin position="22"/>
        <end position="158"/>
    </location>
</feature>
<dbReference type="Pfam" id="PF00293">
    <property type="entry name" value="NUDIX"/>
    <property type="match status" value="1"/>
</dbReference>
<evidence type="ECO:0000313" key="8">
    <source>
        <dbReference type="EMBL" id="UZJ26704.1"/>
    </source>
</evidence>
<dbReference type="SUPFAM" id="SSF55811">
    <property type="entry name" value="Nudix"/>
    <property type="match status" value="1"/>
</dbReference>
<keyword evidence="6" id="KW-0464">Manganese</keyword>
<evidence type="ECO:0000256" key="6">
    <source>
        <dbReference type="ARBA" id="ARBA00023211"/>
    </source>
</evidence>
<protein>
    <submittedName>
        <fullName evidence="8">CoA pyrophosphatase</fullName>
    </submittedName>
</protein>
<keyword evidence="3" id="KW-0479">Metal-binding</keyword>
<keyword evidence="4" id="KW-0378">Hydrolase</keyword>
<evidence type="ECO:0000259" key="7">
    <source>
        <dbReference type="PROSITE" id="PS51462"/>
    </source>
</evidence>
<gene>
    <name evidence="8" type="ORF">RHODO2019_15240</name>
</gene>
<evidence type="ECO:0000256" key="3">
    <source>
        <dbReference type="ARBA" id="ARBA00022723"/>
    </source>
</evidence>
<reference evidence="8" key="1">
    <citation type="submission" date="2022-10" db="EMBL/GenBank/DDBJ databases">
        <title>Rhodococcus sp.75.</title>
        <authorList>
            <person name="Sun M."/>
        </authorList>
    </citation>
    <scope>NUCLEOTIDE SEQUENCE</scope>
    <source>
        <strain evidence="8">75</strain>
    </source>
</reference>
<dbReference type="InterPro" id="IPR015797">
    <property type="entry name" value="NUDIX_hydrolase-like_dom_sf"/>
</dbReference>
<keyword evidence="9" id="KW-1185">Reference proteome</keyword>
<dbReference type="Proteomes" id="UP001164965">
    <property type="component" value="Chromosome"/>
</dbReference>
<accession>A0ABY6P5E4</accession>
<dbReference type="Gene3D" id="3.90.79.10">
    <property type="entry name" value="Nucleoside Triphosphate Pyrophosphohydrolase"/>
    <property type="match status" value="1"/>
</dbReference>
<organism evidence="8 9">
    <name type="scientific">Rhodococcus antarcticus</name>
    <dbReference type="NCBI Taxonomy" id="2987751"/>
    <lineage>
        <taxon>Bacteria</taxon>
        <taxon>Bacillati</taxon>
        <taxon>Actinomycetota</taxon>
        <taxon>Actinomycetes</taxon>
        <taxon>Mycobacteriales</taxon>
        <taxon>Nocardiaceae</taxon>
        <taxon>Rhodococcus</taxon>
    </lineage>
</organism>
<comment type="cofactor">
    <cofactor evidence="2">
        <name>Mg(2+)</name>
        <dbReference type="ChEBI" id="CHEBI:18420"/>
    </cofactor>
</comment>
<dbReference type="EMBL" id="CP110615">
    <property type="protein sequence ID" value="UZJ26704.1"/>
    <property type="molecule type" value="Genomic_DNA"/>
</dbReference>
<proteinExistence type="predicted"/>
<name>A0ABY6P5E4_9NOCA</name>
<keyword evidence="5" id="KW-0460">Magnesium</keyword>
<dbReference type="PROSITE" id="PS51462">
    <property type="entry name" value="NUDIX"/>
    <property type="match status" value="1"/>
</dbReference>